<dbReference type="AlphaFoldDB" id="A0ABD5SB05"/>
<reference evidence="1 2" key="1">
    <citation type="journal article" date="2019" name="Int. J. Syst. Evol. Microbiol.">
        <title>The Global Catalogue of Microorganisms (GCM) 10K type strain sequencing project: providing services to taxonomists for standard genome sequencing and annotation.</title>
        <authorList>
            <consortium name="The Broad Institute Genomics Platform"/>
            <consortium name="The Broad Institute Genome Sequencing Center for Infectious Disease"/>
            <person name="Wu L."/>
            <person name="Ma J."/>
        </authorList>
    </citation>
    <scope>NUCLEOTIDE SEQUENCE [LARGE SCALE GENOMIC DNA]</scope>
    <source>
        <strain evidence="1 2">CGMCC 1.3239</strain>
    </source>
</reference>
<sequence>MGRRLRAVEAVVELLSGLALVGLTRVTDGGVDVEYLAVGFASGFLYRHAQTSVIGGGFRASPLRNAALTAVWTPICIAIDRSAGDRGERRAFAAGVNLGSAAYWLARRE</sequence>
<gene>
    <name evidence="1" type="ORF">ACFQEU_10435</name>
</gene>
<evidence type="ECO:0000313" key="1">
    <source>
        <dbReference type="EMBL" id="MFC6753877.1"/>
    </source>
</evidence>
<name>A0ABD5SB05_9EURY</name>
<evidence type="ECO:0000313" key="2">
    <source>
        <dbReference type="Proteomes" id="UP001596442"/>
    </source>
</evidence>
<proteinExistence type="predicted"/>
<protein>
    <submittedName>
        <fullName evidence="1">Uncharacterized protein</fullName>
    </submittedName>
</protein>
<dbReference type="RefSeq" id="WP_379781874.1">
    <property type="nucleotide sequence ID" value="NZ_JBHSWW010000156.1"/>
</dbReference>
<accession>A0ABD5SB05</accession>
<dbReference type="EMBL" id="JBHSWW010000156">
    <property type="protein sequence ID" value="MFC6753877.1"/>
    <property type="molecule type" value="Genomic_DNA"/>
</dbReference>
<dbReference type="Proteomes" id="UP001596442">
    <property type="component" value="Unassembled WGS sequence"/>
</dbReference>
<keyword evidence="2" id="KW-1185">Reference proteome</keyword>
<organism evidence="1 2">
    <name type="scientific">Halorubrum tibetense</name>
    <dbReference type="NCBI Taxonomy" id="175631"/>
    <lineage>
        <taxon>Archaea</taxon>
        <taxon>Methanobacteriati</taxon>
        <taxon>Methanobacteriota</taxon>
        <taxon>Stenosarchaea group</taxon>
        <taxon>Halobacteria</taxon>
        <taxon>Halobacteriales</taxon>
        <taxon>Haloferacaceae</taxon>
        <taxon>Halorubrum</taxon>
    </lineage>
</organism>
<comment type="caution">
    <text evidence="1">The sequence shown here is derived from an EMBL/GenBank/DDBJ whole genome shotgun (WGS) entry which is preliminary data.</text>
</comment>